<keyword evidence="6" id="KW-1185">Reference proteome</keyword>
<reference evidence="5 6" key="1">
    <citation type="journal article" date="2008" name="Nature">
        <title>The genome of the model beetle and pest Tribolium castaneum.</title>
        <authorList>
            <consortium name="Tribolium Genome Sequencing Consortium"/>
            <person name="Richards S."/>
            <person name="Gibbs R.A."/>
            <person name="Weinstock G.M."/>
            <person name="Brown S.J."/>
            <person name="Denell R."/>
            <person name="Beeman R.W."/>
            <person name="Gibbs R."/>
            <person name="Beeman R.W."/>
            <person name="Brown S.J."/>
            <person name="Bucher G."/>
            <person name="Friedrich M."/>
            <person name="Grimmelikhuijzen C.J."/>
            <person name="Klingler M."/>
            <person name="Lorenzen M."/>
            <person name="Richards S."/>
            <person name="Roth S."/>
            <person name="Schroder R."/>
            <person name="Tautz D."/>
            <person name="Zdobnov E.M."/>
            <person name="Muzny D."/>
            <person name="Gibbs R.A."/>
            <person name="Weinstock G.M."/>
            <person name="Attaway T."/>
            <person name="Bell S."/>
            <person name="Buhay C.J."/>
            <person name="Chandrabose M.N."/>
            <person name="Chavez D."/>
            <person name="Clerk-Blankenburg K.P."/>
            <person name="Cree A."/>
            <person name="Dao M."/>
            <person name="Davis C."/>
            <person name="Chacko J."/>
            <person name="Dinh H."/>
            <person name="Dugan-Rocha S."/>
            <person name="Fowler G."/>
            <person name="Garner T.T."/>
            <person name="Garnes J."/>
            <person name="Gnirke A."/>
            <person name="Hawes A."/>
            <person name="Hernandez J."/>
            <person name="Hines S."/>
            <person name="Holder M."/>
            <person name="Hume J."/>
            <person name="Jhangiani S.N."/>
            <person name="Joshi V."/>
            <person name="Khan Z.M."/>
            <person name="Jackson L."/>
            <person name="Kovar C."/>
            <person name="Kowis A."/>
            <person name="Lee S."/>
            <person name="Lewis L.R."/>
            <person name="Margolis J."/>
            <person name="Morgan M."/>
            <person name="Nazareth L.V."/>
            <person name="Nguyen N."/>
            <person name="Okwuonu G."/>
            <person name="Parker D."/>
            <person name="Richards S."/>
            <person name="Ruiz S.J."/>
            <person name="Santibanez J."/>
            <person name="Savard J."/>
            <person name="Scherer S.E."/>
            <person name="Schneider B."/>
            <person name="Sodergren E."/>
            <person name="Tautz D."/>
            <person name="Vattahil S."/>
            <person name="Villasana D."/>
            <person name="White C.S."/>
            <person name="Wright R."/>
            <person name="Park Y."/>
            <person name="Beeman R.W."/>
            <person name="Lord J."/>
            <person name="Oppert B."/>
            <person name="Lorenzen M."/>
            <person name="Brown S."/>
            <person name="Wang L."/>
            <person name="Savard J."/>
            <person name="Tautz D."/>
            <person name="Richards S."/>
            <person name="Weinstock G."/>
            <person name="Gibbs R.A."/>
            <person name="Liu Y."/>
            <person name="Worley K."/>
            <person name="Weinstock G."/>
            <person name="Elsik C.G."/>
            <person name="Reese J.T."/>
            <person name="Elhaik E."/>
            <person name="Landan G."/>
            <person name="Graur D."/>
            <person name="Arensburger P."/>
            <person name="Atkinson P."/>
            <person name="Beeman R.W."/>
            <person name="Beidler J."/>
            <person name="Brown S.J."/>
            <person name="Demuth J.P."/>
            <person name="Drury D.W."/>
            <person name="Du Y.Z."/>
            <person name="Fujiwara H."/>
            <person name="Lorenzen M."/>
            <person name="Maselli V."/>
            <person name="Osanai M."/>
            <person name="Park Y."/>
            <person name="Robertson H.M."/>
            <person name="Tu Z."/>
            <person name="Wang J.J."/>
            <person name="Wang S."/>
            <person name="Richards S."/>
            <person name="Song H."/>
            <person name="Zhang L."/>
            <person name="Sodergren E."/>
            <person name="Werner D."/>
            <person name="Stanke M."/>
            <person name="Morgenstern B."/>
            <person name="Solovyev V."/>
            <person name="Kosarev P."/>
            <person name="Brown G."/>
            <person name="Chen H.C."/>
            <person name="Ermolaeva O."/>
            <person name="Hlavina W."/>
            <person name="Kapustin Y."/>
            <person name="Kiryutin B."/>
            <person name="Kitts P."/>
            <person name="Maglott D."/>
            <person name="Pruitt K."/>
            <person name="Sapojnikov V."/>
            <person name="Souvorov A."/>
            <person name="Mackey A.J."/>
            <person name="Waterhouse R.M."/>
            <person name="Wyder S."/>
            <person name="Zdobnov E.M."/>
            <person name="Zdobnov E.M."/>
            <person name="Wyder S."/>
            <person name="Kriventseva E.V."/>
            <person name="Kadowaki T."/>
            <person name="Bork P."/>
            <person name="Aranda M."/>
            <person name="Bao R."/>
            <person name="Beermann A."/>
            <person name="Berns N."/>
            <person name="Bolognesi R."/>
            <person name="Bonneton F."/>
            <person name="Bopp D."/>
            <person name="Brown S.J."/>
            <person name="Bucher G."/>
            <person name="Butts T."/>
            <person name="Chaumot A."/>
            <person name="Denell R.E."/>
            <person name="Ferrier D.E."/>
            <person name="Friedrich M."/>
            <person name="Gordon C.M."/>
            <person name="Jindra M."/>
            <person name="Klingler M."/>
            <person name="Lan Q."/>
            <person name="Lattorff H.M."/>
            <person name="Laudet V."/>
            <person name="von Levetsow C."/>
            <person name="Liu Z."/>
            <person name="Lutz R."/>
            <person name="Lynch J.A."/>
            <person name="da Fonseca R.N."/>
            <person name="Posnien N."/>
            <person name="Reuter R."/>
            <person name="Roth S."/>
            <person name="Savard J."/>
            <person name="Schinko J.B."/>
            <person name="Schmitt C."/>
            <person name="Schoppmeier M."/>
            <person name="Schroder R."/>
            <person name="Shippy T.D."/>
            <person name="Simonnet F."/>
            <person name="Marques-Souza H."/>
            <person name="Tautz D."/>
            <person name="Tomoyasu Y."/>
            <person name="Trauner J."/>
            <person name="Van der Zee M."/>
            <person name="Vervoort M."/>
            <person name="Wittkopp N."/>
            <person name="Wimmer E.A."/>
            <person name="Yang X."/>
            <person name="Jones A.K."/>
            <person name="Sattelle D.B."/>
            <person name="Ebert P.R."/>
            <person name="Nelson D."/>
            <person name="Scott J.G."/>
            <person name="Beeman R.W."/>
            <person name="Muthukrishnan S."/>
            <person name="Kramer K.J."/>
            <person name="Arakane Y."/>
            <person name="Beeman R.W."/>
            <person name="Zhu Q."/>
            <person name="Hogenkamp D."/>
            <person name="Dixit R."/>
            <person name="Oppert B."/>
            <person name="Jiang H."/>
            <person name="Zou Z."/>
            <person name="Marshall J."/>
            <person name="Elpidina E."/>
            <person name="Vinokurov K."/>
            <person name="Oppert C."/>
            <person name="Zou Z."/>
            <person name="Evans J."/>
            <person name="Lu Z."/>
            <person name="Zhao P."/>
            <person name="Sumathipala N."/>
            <person name="Altincicek B."/>
            <person name="Vilcinskas A."/>
            <person name="Williams M."/>
            <person name="Hultmark D."/>
            <person name="Hetru C."/>
            <person name="Jiang H."/>
            <person name="Grimmelikhuijzen C.J."/>
            <person name="Hauser F."/>
            <person name="Cazzamali G."/>
            <person name="Williamson M."/>
            <person name="Park Y."/>
            <person name="Li B."/>
            <person name="Tanaka Y."/>
            <person name="Predel R."/>
            <person name="Neupert S."/>
            <person name="Schachtner J."/>
            <person name="Verleyen P."/>
            <person name="Raible F."/>
            <person name="Bork P."/>
            <person name="Friedrich M."/>
            <person name="Walden K.K."/>
            <person name="Robertson H.M."/>
            <person name="Angeli S."/>
            <person name="Foret S."/>
            <person name="Bucher G."/>
            <person name="Schuetz S."/>
            <person name="Maleszka R."/>
            <person name="Wimmer E.A."/>
            <person name="Beeman R.W."/>
            <person name="Lorenzen M."/>
            <person name="Tomoyasu Y."/>
            <person name="Miller S.C."/>
            <person name="Grossmann D."/>
            <person name="Bucher G."/>
        </authorList>
    </citation>
    <scope>NUCLEOTIDE SEQUENCE [LARGE SCALE GENOMIC DNA]</scope>
    <source>
        <strain evidence="5 6">Georgia GA2</strain>
    </source>
</reference>
<dbReference type="STRING" id="7070.A0A139WFH1"/>
<dbReference type="AlphaFoldDB" id="A0A139WFH1"/>
<evidence type="ECO:0000313" key="5">
    <source>
        <dbReference type="EMBL" id="KYB26730.1"/>
    </source>
</evidence>
<feature type="domain" description="E3 ubiquitin-protein ligase APD1-4 N-terminal" evidence="3">
    <location>
        <begin position="24"/>
        <end position="93"/>
    </location>
</feature>
<dbReference type="PANTHER" id="PTHR39077">
    <property type="entry name" value="DUF4793 DOMAIN-CONTAINING PROTEIN"/>
    <property type="match status" value="1"/>
</dbReference>
<evidence type="ECO:0000256" key="2">
    <source>
        <dbReference type="SAM" id="Phobius"/>
    </source>
</evidence>
<feature type="region of interest" description="Disordered" evidence="1">
    <location>
        <begin position="119"/>
        <end position="140"/>
    </location>
</feature>
<evidence type="ECO:0008006" key="7">
    <source>
        <dbReference type="Google" id="ProtNLM"/>
    </source>
</evidence>
<organism evidence="5 6">
    <name type="scientific">Tribolium castaneum</name>
    <name type="common">Red flour beetle</name>
    <dbReference type="NCBI Taxonomy" id="7070"/>
    <lineage>
        <taxon>Eukaryota</taxon>
        <taxon>Metazoa</taxon>
        <taxon>Ecdysozoa</taxon>
        <taxon>Arthropoda</taxon>
        <taxon>Hexapoda</taxon>
        <taxon>Insecta</taxon>
        <taxon>Pterygota</taxon>
        <taxon>Neoptera</taxon>
        <taxon>Endopterygota</taxon>
        <taxon>Coleoptera</taxon>
        <taxon>Polyphaga</taxon>
        <taxon>Cucujiformia</taxon>
        <taxon>Tenebrionidae</taxon>
        <taxon>Tenebrionidae incertae sedis</taxon>
        <taxon>Tribolium</taxon>
    </lineage>
</organism>
<evidence type="ECO:0000256" key="1">
    <source>
        <dbReference type="SAM" id="MobiDB-lite"/>
    </source>
</evidence>
<feature type="domain" description="E3 ubiquitin-protein ligase APD1-4 middle" evidence="4">
    <location>
        <begin position="395"/>
        <end position="502"/>
    </location>
</feature>
<proteinExistence type="predicted"/>
<reference evidence="5 6" key="2">
    <citation type="journal article" date="2010" name="Nucleic Acids Res.">
        <title>BeetleBase in 2010: revisions to provide comprehensive genomic information for Tribolium castaneum.</title>
        <authorList>
            <person name="Kim H.S."/>
            <person name="Murphy T."/>
            <person name="Xia J."/>
            <person name="Caragea D."/>
            <person name="Park Y."/>
            <person name="Beeman R.W."/>
            <person name="Lorenzen M.D."/>
            <person name="Butcher S."/>
            <person name="Manak J.R."/>
            <person name="Brown S.J."/>
        </authorList>
    </citation>
    <scope>GENOME REANNOTATION</scope>
    <source>
        <strain evidence="5 6">Georgia GA2</strain>
    </source>
</reference>
<evidence type="ECO:0000313" key="6">
    <source>
        <dbReference type="Proteomes" id="UP000007266"/>
    </source>
</evidence>
<keyword evidence="2" id="KW-0472">Membrane</keyword>
<dbReference type="EMBL" id="KQ971352">
    <property type="protein sequence ID" value="KYB26730.1"/>
    <property type="molecule type" value="Genomic_DNA"/>
</dbReference>
<feature type="transmembrane region" description="Helical" evidence="2">
    <location>
        <begin position="487"/>
        <end position="505"/>
    </location>
</feature>
<accession>A0A139WFH1</accession>
<gene>
    <name evidence="5" type="primary">AUGUSTUS-3.0.2_33642</name>
    <name evidence="5" type="ORF">TcasGA2_TC033642</name>
</gene>
<dbReference type="InParanoid" id="A0A139WFH1"/>
<dbReference type="Proteomes" id="UP000007266">
    <property type="component" value="Linkage group 7"/>
</dbReference>
<dbReference type="InterPro" id="IPR032010">
    <property type="entry name" value="APD1-4_M"/>
</dbReference>
<dbReference type="Pfam" id="PF16041">
    <property type="entry name" value="APD1-4_M"/>
    <property type="match status" value="1"/>
</dbReference>
<evidence type="ECO:0000259" key="3">
    <source>
        <dbReference type="Pfam" id="PF16040"/>
    </source>
</evidence>
<protein>
    <recommendedName>
        <fullName evidence="7">E3 ubiquitin-protein ligase APD1-4 middle domain-containing protein</fullName>
    </recommendedName>
</protein>
<dbReference type="InterPro" id="IPR032008">
    <property type="entry name" value="APD1-4_N"/>
</dbReference>
<dbReference type="Pfam" id="PF16040">
    <property type="entry name" value="APD1-4_N"/>
    <property type="match status" value="1"/>
</dbReference>
<keyword evidence="2" id="KW-1133">Transmembrane helix</keyword>
<dbReference type="PANTHER" id="PTHR39077:SF1">
    <property type="entry name" value="E3 UBIQUITIN-PROTEIN LIGASE APD1-4 MIDDLE DOMAIN-CONTAINING PROTEIN"/>
    <property type="match status" value="1"/>
</dbReference>
<evidence type="ECO:0000259" key="4">
    <source>
        <dbReference type="Pfam" id="PF16041"/>
    </source>
</evidence>
<keyword evidence="2" id="KW-0812">Transmembrane</keyword>
<dbReference type="eggNOG" id="KOG4029">
    <property type="taxonomic scope" value="Eukaryota"/>
</dbReference>
<sequence length="506" mass="57711">MSDMRLLDNKVSTTWCQRQLVKVNTTFNAFLLNNPPTLSSQLKPLTMVRHLKLEDDTKEYWGFYLLQGSSVTVSTCVRWPGASLIVIRGHKHLHECAYIGDNSSEELDELMKAIQEKSYVPPKPKPKHNTTRTNEPEMMKRHRPDVKFHHPVHKNSSESHTIKKAVDEADITDPKMLQPILDSLQVKTKKKHKPTPEENHMHVHRNSTIAKDETKNIKIEAPHFGKTQSQEALDDIVQRLQGLGNKTNSILDRLNEKFKNEGGNETNEQKFDVKGRHYSKPAVSFDENIDRARRRRQITISNAMKSNFTEDDEERNLAMEEGFVPDGIADHRGTVNETTLNDYSNSEFWSSFSSSEEALLNCAGLILNLPLTPHHKCVPELTEEQAEETYLANTITYQVPVNGYYFFVFNSENEVQPNYIRVQFHLNKAVYNVSNAVSTCLNSSAACAMDLKFFSSEKLVMELPVKENGNLWNEEFVVVSECEPRTAIYAICVIAVPVLVILFAFS</sequence>
<name>A0A139WFH1_TRICA</name>
<dbReference type="OMA" id="VSTTWCQ"/>